<keyword evidence="2" id="KW-1185">Reference proteome</keyword>
<reference evidence="1 2" key="2">
    <citation type="submission" date="2018-06" db="EMBL/GenBank/DDBJ databases">
        <title>Sequencing of bacterial isolates from soil warming experiment in Harvard Forest, Massachusetts, USA.</title>
        <authorList>
            <person name="Deangelis K.PhD."/>
        </authorList>
    </citation>
    <scope>NUCLEOTIDE SEQUENCE [LARGE SCALE GENOMIC DNA]</scope>
    <source>
        <strain evidence="1 2">GAS496</strain>
    </source>
</reference>
<gene>
    <name evidence="1" type="ORF">C8E89_1488</name>
</gene>
<organism evidence="1 2">
    <name type="scientific">Mycolicibacterium moriokaense</name>
    <dbReference type="NCBI Taxonomy" id="39691"/>
    <lineage>
        <taxon>Bacteria</taxon>
        <taxon>Bacillati</taxon>
        <taxon>Actinomycetota</taxon>
        <taxon>Actinomycetes</taxon>
        <taxon>Mycobacteriales</taxon>
        <taxon>Mycobacteriaceae</taxon>
        <taxon>Mycolicibacterium</taxon>
    </lineage>
</organism>
<sequence>MTAKLCHACYEELFDGNPIRRVTLGRQCAHCKKTTDRGEMMIAIEPEALTAALTAKPA</sequence>
<accession>A0A318H2B9</accession>
<protein>
    <submittedName>
        <fullName evidence="1">Uncharacterized protein</fullName>
    </submittedName>
</protein>
<comment type="caution">
    <text evidence="1">The sequence shown here is derived from an EMBL/GenBank/DDBJ whole genome shotgun (WGS) entry which is preliminary data.</text>
</comment>
<proteinExistence type="predicted"/>
<evidence type="ECO:0000313" key="2">
    <source>
        <dbReference type="Proteomes" id="UP000247781"/>
    </source>
</evidence>
<name>A0A318H2B9_9MYCO</name>
<dbReference type="Proteomes" id="UP000247781">
    <property type="component" value="Unassembled WGS sequence"/>
</dbReference>
<dbReference type="EMBL" id="QJJU01000048">
    <property type="protein sequence ID" value="PXW97387.1"/>
    <property type="molecule type" value="Genomic_DNA"/>
</dbReference>
<evidence type="ECO:0000313" key="1">
    <source>
        <dbReference type="EMBL" id="PXW97387.1"/>
    </source>
</evidence>
<reference evidence="2" key="1">
    <citation type="submission" date="2018-05" db="EMBL/GenBank/DDBJ databases">
        <authorList>
            <person name="Deangelis K."/>
            <person name="Huntemann M."/>
            <person name="Clum A."/>
            <person name="Pillay M."/>
            <person name="Palaniappan K."/>
            <person name="Varghese N."/>
            <person name="Mikhailova N."/>
            <person name="Stamatis D."/>
            <person name="Reddy T."/>
            <person name="Daum C."/>
            <person name="Shapiro N."/>
            <person name="Ivanova N."/>
            <person name="Kyrpides N."/>
            <person name="Woyke T."/>
        </authorList>
    </citation>
    <scope>NUCLEOTIDE SEQUENCE [LARGE SCALE GENOMIC DNA]</scope>
    <source>
        <strain evidence="2">GAS496</strain>
    </source>
</reference>
<dbReference type="AlphaFoldDB" id="A0A318H2B9"/>